<dbReference type="PANTHER" id="PTHR35936:SF17">
    <property type="entry name" value="ARGININE-BINDING EXTRACELLULAR PROTEIN ARTP"/>
    <property type="match status" value="1"/>
</dbReference>
<dbReference type="CDD" id="cd01002">
    <property type="entry name" value="PBP2_Ehub_like"/>
    <property type="match status" value="1"/>
</dbReference>
<proteinExistence type="predicted"/>
<dbReference type="Proteomes" id="UP001589619">
    <property type="component" value="Unassembled WGS sequence"/>
</dbReference>
<comment type="caution">
    <text evidence="4">The sequence shown here is derived from an EMBL/GenBank/DDBJ whole genome shotgun (WGS) entry which is preliminary data.</text>
</comment>
<evidence type="ECO:0000256" key="2">
    <source>
        <dbReference type="SAM" id="SignalP"/>
    </source>
</evidence>
<evidence type="ECO:0000313" key="4">
    <source>
        <dbReference type="EMBL" id="MFB9751818.1"/>
    </source>
</evidence>
<name>A0ABV5VU79_9BACL</name>
<dbReference type="InterPro" id="IPR001638">
    <property type="entry name" value="Solute-binding_3/MltF_N"/>
</dbReference>
<evidence type="ECO:0000256" key="1">
    <source>
        <dbReference type="ARBA" id="ARBA00022729"/>
    </source>
</evidence>
<feature type="signal peptide" evidence="2">
    <location>
        <begin position="1"/>
        <end position="22"/>
    </location>
</feature>
<dbReference type="PANTHER" id="PTHR35936">
    <property type="entry name" value="MEMBRANE-BOUND LYTIC MUREIN TRANSGLYCOSYLASE F"/>
    <property type="match status" value="1"/>
</dbReference>
<dbReference type="SUPFAM" id="SSF53850">
    <property type="entry name" value="Periplasmic binding protein-like II"/>
    <property type="match status" value="1"/>
</dbReference>
<dbReference type="RefSeq" id="WP_344912715.1">
    <property type="nucleotide sequence ID" value="NZ_BAAAYO010000010.1"/>
</dbReference>
<dbReference type="Gene3D" id="3.40.190.10">
    <property type="entry name" value="Periplasmic binding protein-like II"/>
    <property type="match status" value="2"/>
</dbReference>
<keyword evidence="1 2" id="KW-0732">Signal</keyword>
<gene>
    <name evidence="4" type="primary">ehuB</name>
    <name evidence="4" type="ORF">ACFFNY_09560</name>
</gene>
<keyword evidence="5" id="KW-1185">Reference proteome</keyword>
<evidence type="ECO:0000259" key="3">
    <source>
        <dbReference type="SMART" id="SM00062"/>
    </source>
</evidence>
<feature type="chain" id="PRO_5046044265" evidence="2">
    <location>
        <begin position="23"/>
        <end position="301"/>
    </location>
</feature>
<accession>A0ABV5VU79</accession>
<dbReference type="Pfam" id="PF00497">
    <property type="entry name" value="SBP_bac_3"/>
    <property type="match status" value="1"/>
</dbReference>
<dbReference type="NCBIfam" id="TIGR02995">
    <property type="entry name" value="ectoine_ehuB"/>
    <property type="match status" value="1"/>
</dbReference>
<evidence type="ECO:0000313" key="5">
    <source>
        <dbReference type="Proteomes" id="UP001589619"/>
    </source>
</evidence>
<feature type="domain" description="Solute-binding protein family 3/N-terminal" evidence="3">
    <location>
        <begin position="53"/>
        <end position="287"/>
    </location>
</feature>
<sequence>MKKGLGLLLTLLLGSIAAAGCAGGSTPDDTGAVGTKQASGAASTLEQARKNGFVTVGFANETPYAYATPDGKLTGEAVEVARVILSRLGIKEMNGVLTEFSALIPGLNAKRFDIITAGMFITPERSKEVLFANPEYSIGQAVAVQKGNPAGLASYADIAANKDTKVAVMVGAIEEQYLLKSGVAKEQIVTVPDQPSVISALQAGRVQAATMTGPALQAMLDSAKDDKLERVLEFEQPTIDGKSVRGYGAAAFRPEDAEFVQAYNEELEKLKTSGELLELLKPFGFTEAELPGTAAASELAQ</sequence>
<dbReference type="EMBL" id="JBHMAG010000007">
    <property type="protein sequence ID" value="MFB9751818.1"/>
    <property type="molecule type" value="Genomic_DNA"/>
</dbReference>
<dbReference type="PROSITE" id="PS51257">
    <property type="entry name" value="PROKAR_LIPOPROTEIN"/>
    <property type="match status" value="1"/>
</dbReference>
<dbReference type="SMART" id="SM00062">
    <property type="entry name" value="PBPb"/>
    <property type="match status" value="1"/>
</dbReference>
<organism evidence="4 5">
    <name type="scientific">Paenibacillus hodogayensis</name>
    <dbReference type="NCBI Taxonomy" id="279208"/>
    <lineage>
        <taxon>Bacteria</taxon>
        <taxon>Bacillati</taxon>
        <taxon>Bacillota</taxon>
        <taxon>Bacilli</taxon>
        <taxon>Bacillales</taxon>
        <taxon>Paenibacillaceae</taxon>
        <taxon>Paenibacillus</taxon>
    </lineage>
</organism>
<reference evidence="4 5" key="1">
    <citation type="submission" date="2024-09" db="EMBL/GenBank/DDBJ databases">
        <authorList>
            <person name="Sun Q."/>
            <person name="Mori K."/>
        </authorList>
    </citation>
    <scope>NUCLEOTIDE SEQUENCE [LARGE SCALE GENOMIC DNA]</scope>
    <source>
        <strain evidence="4 5">JCM 12520</strain>
    </source>
</reference>
<dbReference type="InterPro" id="IPR014337">
    <property type="entry name" value="Ectoine_EhuB"/>
</dbReference>
<protein>
    <submittedName>
        <fullName evidence="4">Ectoine/hydroxyectoine ABC transporter substrate-binding protein EhuB</fullName>
    </submittedName>
</protein>